<dbReference type="RefSeq" id="WP_188905141.1">
    <property type="nucleotide sequence ID" value="NZ_BMOM01000038.1"/>
</dbReference>
<evidence type="ECO:0000259" key="3">
    <source>
        <dbReference type="SMART" id="SM00862"/>
    </source>
</evidence>
<reference evidence="6" key="1">
    <citation type="journal article" date="2019" name="Int. J. Syst. Evol. Microbiol.">
        <title>The Global Catalogue of Microorganisms (GCM) 10K type strain sequencing project: providing services to taxonomists for standard genome sequencing and annotation.</title>
        <authorList>
            <consortium name="The Broad Institute Genomics Platform"/>
            <consortium name="The Broad Institute Genome Sequencing Center for Infectious Disease"/>
            <person name="Wu L."/>
            <person name="Ma J."/>
        </authorList>
    </citation>
    <scope>NUCLEOTIDE SEQUENCE [LARGE SCALE GENOMIC DNA]</scope>
    <source>
        <strain evidence="6">JCM 15443</strain>
    </source>
</reference>
<dbReference type="Gene3D" id="1.10.10.10">
    <property type="entry name" value="Winged helix-like DNA-binding domain superfamily/Winged helix DNA-binding domain"/>
    <property type="match status" value="1"/>
</dbReference>
<dbReference type="InterPro" id="IPR001867">
    <property type="entry name" value="OmpR/PhoB-type_DNA-bd"/>
</dbReference>
<dbReference type="SUPFAM" id="SSF46894">
    <property type="entry name" value="C-terminal effector domain of the bipartite response regulators"/>
    <property type="match status" value="1"/>
</dbReference>
<dbReference type="InterPro" id="IPR051677">
    <property type="entry name" value="AfsR-DnrI-RedD_regulator"/>
</dbReference>
<keyword evidence="6" id="KW-1185">Reference proteome</keyword>
<feature type="domain" description="Bacterial transcriptional activator" evidence="4">
    <location>
        <begin position="98"/>
        <end position="239"/>
    </location>
</feature>
<keyword evidence="2" id="KW-0238">DNA-binding</keyword>
<accession>A0ABQ2GZC7</accession>
<comment type="similarity">
    <text evidence="1">Belongs to the AfsR/DnrI/RedD regulatory family.</text>
</comment>
<evidence type="ECO:0000313" key="5">
    <source>
        <dbReference type="EMBL" id="GGM19774.1"/>
    </source>
</evidence>
<dbReference type="EMBL" id="BMOM01000038">
    <property type="protein sequence ID" value="GGM19774.1"/>
    <property type="molecule type" value="Genomic_DNA"/>
</dbReference>
<evidence type="ECO:0000256" key="1">
    <source>
        <dbReference type="ARBA" id="ARBA00005820"/>
    </source>
</evidence>
<evidence type="ECO:0000259" key="4">
    <source>
        <dbReference type="SMART" id="SM01043"/>
    </source>
</evidence>
<organism evidence="5 6">
    <name type="scientific">Deinococcus aerophilus</name>
    <dbReference type="NCBI Taxonomy" id="522488"/>
    <lineage>
        <taxon>Bacteria</taxon>
        <taxon>Thermotogati</taxon>
        <taxon>Deinococcota</taxon>
        <taxon>Deinococci</taxon>
        <taxon>Deinococcales</taxon>
        <taxon>Deinococcaceae</taxon>
        <taxon>Deinococcus</taxon>
    </lineage>
</organism>
<dbReference type="InterPro" id="IPR011990">
    <property type="entry name" value="TPR-like_helical_dom_sf"/>
</dbReference>
<name>A0ABQ2GZC7_9DEIO</name>
<feature type="domain" description="OmpR/PhoB-type" evidence="3">
    <location>
        <begin position="18"/>
        <end position="90"/>
    </location>
</feature>
<dbReference type="PANTHER" id="PTHR35807">
    <property type="entry name" value="TRANSCRIPTIONAL REGULATOR REDD-RELATED"/>
    <property type="match status" value="1"/>
</dbReference>
<evidence type="ECO:0000313" key="6">
    <source>
        <dbReference type="Proteomes" id="UP000661918"/>
    </source>
</evidence>
<protein>
    <submittedName>
        <fullName evidence="5">SARP family transcriptional regulator</fullName>
    </submittedName>
</protein>
<dbReference type="InterPro" id="IPR036388">
    <property type="entry name" value="WH-like_DNA-bd_sf"/>
</dbReference>
<proteinExistence type="inferred from homology"/>
<sequence>MLELQIRTFGQTRVLLGDQEVRWSAQSARDLLLYLLSFPEGRTRSQLFADLWEQDVNSTTRNRFRVTLHRLRTSLGLPGAVTEQHGRYRLAPAVWRSSDVYALYAGLNEAEHDAATDRTGALERAVQTYGGDFLAGEDAEWALNAREEHKSAYVRATLELSLLHCEHQDCGHSVQALVGALQADPYVGEQYHQRLMTCLSVVESKYTAIEHYRRFLKFLRDDVNDLPMADTLALAARVKAGEHICQRLDGPLQELPLARHCPLTPDGRCAGEWQALLDQDRDPPIAPLPPS</sequence>
<dbReference type="SMART" id="SM01043">
    <property type="entry name" value="BTAD"/>
    <property type="match status" value="1"/>
</dbReference>
<dbReference type="Proteomes" id="UP000661918">
    <property type="component" value="Unassembled WGS sequence"/>
</dbReference>
<dbReference type="InterPro" id="IPR016032">
    <property type="entry name" value="Sig_transdc_resp-reg_C-effctor"/>
</dbReference>
<comment type="caution">
    <text evidence="5">The sequence shown here is derived from an EMBL/GenBank/DDBJ whole genome shotgun (WGS) entry which is preliminary data.</text>
</comment>
<dbReference type="SMART" id="SM00862">
    <property type="entry name" value="Trans_reg_C"/>
    <property type="match status" value="1"/>
</dbReference>
<dbReference type="InterPro" id="IPR005158">
    <property type="entry name" value="BTAD"/>
</dbReference>
<dbReference type="Gene3D" id="1.25.40.10">
    <property type="entry name" value="Tetratricopeptide repeat domain"/>
    <property type="match status" value="1"/>
</dbReference>
<dbReference type="Pfam" id="PF03704">
    <property type="entry name" value="BTAD"/>
    <property type="match status" value="1"/>
</dbReference>
<dbReference type="SUPFAM" id="SSF48452">
    <property type="entry name" value="TPR-like"/>
    <property type="match status" value="1"/>
</dbReference>
<evidence type="ECO:0000256" key="2">
    <source>
        <dbReference type="ARBA" id="ARBA00023125"/>
    </source>
</evidence>
<gene>
    <name evidence="5" type="ORF">GCM10010841_29730</name>
</gene>